<proteinExistence type="predicted"/>
<evidence type="ECO:0000313" key="2">
    <source>
        <dbReference type="Proteomes" id="UP000000447"/>
    </source>
</evidence>
<reference evidence="1 2" key="1">
    <citation type="journal article" date="2009" name="PLoS ONE">
        <title>Complete genome sequence of the aerobic CO-oxidizing thermophile Thermomicrobium roseum.</title>
        <authorList>
            <person name="Wu D."/>
            <person name="Raymond J."/>
            <person name="Wu M."/>
            <person name="Chatterji S."/>
            <person name="Ren Q."/>
            <person name="Graham J.E."/>
            <person name="Bryant D.A."/>
            <person name="Robb F."/>
            <person name="Colman A."/>
            <person name="Tallon L.J."/>
            <person name="Badger J.H."/>
            <person name="Madupu R."/>
            <person name="Ward N.L."/>
            <person name="Eisen J.A."/>
        </authorList>
    </citation>
    <scope>NUCLEOTIDE SEQUENCE [LARGE SCALE GENOMIC DNA]</scope>
    <source>
        <strain evidence="2">ATCC 27502 / DSM 5159 / P-2</strain>
        <plasmid evidence="1">unnamed</plasmid>
    </source>
</reference>
<evidence type="ECO:0000313" key="1">
    <source>
        <dbReference type="EMBL" id="ACM06935.1"/>
    </source>
</evidence>
<dbReference type="EMBL" id="CP001276">
    <property type="protein sequence ID" value="ACM06935.1"/>
    <property type="molecule type" value="Genomic_DNA"/>
</dbReference>
<accession>B9L442</accession>
<keyword evidence="1" id="KW-0614">Plasmid</keyword>
<protein>
    <submittedName>
        <fullName evidence="1">Uncharacterized protein</fullName>
    </submittedName>
</protein>
<dbReference type="Proteomes" id="UP000000447">
    <property type="component" value="Plasmid unnamed"/>
</dbReference>
<dbReference type="HOGENOM" id="CLU_3174258_0_0_0"/>
<organism evidence="1 2">
    <name type="scientific">Thermomicrobium roseum (strain ATCC 27502 / DSM 5159 / P-2)</name>
    <dbReference type="NCBI Taxonomy" id="309801"/>
    <lineage>
        <taxon>Bacteria</taxon>
        <taxon>Pseudomonadati</taxon>
        <taxon>Thermomicrobiota</taxon>
        <taxon>Thermomicrobia</taxon>
        <taxon>Thermomicrobiales</taxon>
        <taxon>Thermomicrobiaceae</taxon>
        <taxon>Thermomicrobium</taxon>
    </lineage>
</organism>
<dbReference type="AlphaFoldDB" id="B9L442"/>
<name>B9L442_THERP</name>
<dbReference type="KEGG" id="tro:trd_A0556"/>
<gene>
    <name evidence="1" type="ordered locus">trd_A0556</name>
</gene>
<keyword evidence="2" id="KW-1185">Reference proteome</keyword>
<geneLocation type="plasmid" evidence="2">
    <name>Tros</name>
</geneLocation>
<sequence>MRASASLSVIVSTSNAGEHGTASEQSLRQAALPWPAKLHARPRIAYN</sequence>